<dbReference type="CDD" id="cd11041">
    <property type="entry name" value="CYP503A1-like"/>
    <property type="match status" value="1"/>
</dbReference>
<reference evidence="11" key="1">
    <citation type="journal article" date="2023" name="Mol. Phylogenet. Evol.">
        <title>Genome-scale phylogeny and comparative genomics of the fungal order Sordariales.</title>
        <authorList>
            <person name="Hensen N."/>
            <person name="Bonometti L."/>
            <person name="Westerberg I."/>
            <person name="Brannstrom I.O."/>
            <person name="Guillou S."/>
            <person name="Cros-Aarteil S."/>
            <person name="Calhoun S."/>
            <person name="Haridas S."/>
            <person name="Kuo A."/>
            <person name="Mondo S."/>
            <person name="Pangilinan J."/>
            <person name="Riley R."/>
            <person name="LaButti K."/>
            <person name="Andreopoulos B."/>
            <person name="Lipzen A."/>
            <person name="Chen C."/>
            <person name="Yan M."/>
            <person name="Daum C."/>
            <person name="Ng V."/>
            <person name="Clum A."/>
            <person name="Steindorff A."/>
            <person name="Ohm R.A."/>
            <person name="Martin F."/>
            <person name="Silar P."/>
            <person name="Natvig D.O."/>
            <person name="Lalanne C."/>
            <person name="Gautier V."/>
            <person name="Ament-Velasquez S.L."/>
            <person name="Kruys A."/>
            <person name="Hutchinson M.I."/>
            <person name="Powell A.J."/>
            <person name="Barry K."/>
            <person name="Miller A.N."/>
            <person name="Grigoriev I.V."/>
            <person name="Debuchy R."/>
            <person name="Gladieux P."/>
            <person name="Hiltunen Thoren M."/>
            <person name="Johannesson H."/>
        </authorList>
    </citation>
    <scope>NUCLEOTIDE SEQUENCE</scope>
    <source>
        <strain evidence="11">CBS 314.62</strain>
    </source>
</reference>
<keyword evidence="10" id="KW-0812">Transmembrane</keyword>
<dbReference type="PANTHER" id="PTHR46206">
    <property type="entry name" value="CYTOCHROME P450"/>
    <property type="match status" value="1"/>
</dbReference>
<proteinExistence type="inferred from homology"/>
<dbReference type="GO" id="GO:0005506">
    <property type="term" value="F:iron ion binding"/>
    <property type="evidence" value="ECO:0007669"/>
    <property type="project" value="InterPro"/>
</dbReference>
<keyword evidence="7 9" id="KW-0503">Monooxygenase</keyword>
<evidence type="ECO:0000256" key="1">
    <source>
        <dbReference type="ARBA" id="ARBA00001971"/>
    </source>
</evidence>
<dbReference type="AlphaFoldDB" id="A0AAE0XF46"/>
<dbReference type="GO" id="GO:0004497">
    <property type="term" value="F:monooxygenase activity"/>
    <property type="evidence" value="ECO:0007669"/>
    <property type="project" value="UniProtKB-KW"/>
</dbReference>
<dbReference type="PROSITE" id="PS00086">
    <property type="entry name" value="CYTOCHROME_P450"/>
    <property type="match status" value="1"/>
</dbReference>
<keyword evidence="12" id="KW-1185">Reference proteome</keyword>
<gene>
    <name evidence="11" type="ORF">B0T22DRAFT_9904</name>
</gene>
<dbReference type="InterPro" id="IPR036396">
    <property type="entry name" value="Cyt_P450_sf"/>
</dbReference>
<evidence type="ECO:0000256" key="8">
    <source>
        <dbReference type="PIRSR" id="PIRSR602403-1"/>
    </source>
</evidence>
<sequence>MIFSLGVGAQLLESLTTGGFLAALFLVTVGSFIIDFLCKPRYPKSIPRVGFGDGVIDSVRNWVGYVSHYNDWVFEGYEKVCPLTFPLFSLLANFNAQQYSKHDQACVVPSAPSRAQEIVVPRSQTSWLLEIPDRILSTKDAHSDVLYNYYQFFGVDDQFPIRTMHKHLARNLVALIPGIQEEVEGAIDATFGTGTENWTSLNLWQAWLGIVPRVTNRIIVGAPACRNPTFLSNLVAFADDIVRNGFLLNMFPTMLHPIVGRLAVLPNRWHAYRAYRVCKPVIAQRLHDMTRHAAGDPAYDAWEPDEGLVTWLIRQAMAEGLQEELKPHMLFLRLLPIEFAAIHTTVITGHSLLLDLLAADPALGYLDIIREETSRVLAEEGGQWTKSGLGRLHRTDSAIRESMRLSFFAAALTHRKVVAKEGITNAAEGWHAPYGSTLMLNLAGTHHDADLYEDPERYDALRFSRLREEFEAREKVGMADPDEAMRVRRLGMVTTSDEFLPFSHGRHACPGRFFVAHELKMILAYLVQNYDIQPIPERPKNMWMGQTVIPPLGATLQVRRRKAAALAT</sequence>
<evidence type="ECO:0000256" key="4">
    <source>
        <dbReference type="ARBA" id="ARBA00022723"/>
    </source>
</evidence>
<dbReference type="InterPro" id="IPR002403">
    <property type="entry name" value="Cyt_P450_E_grp-IV"/>
</dbReference>
<evidence type="ECO:0000313" key="11">
    <source>
        <dbReference type="EMBL" id="KAK3692297.1"/>
    </source>
</evidence>
<dbReference type="PRINTS" id="PR00465">
    <property type="entry name" value="EP450IV"/>
</dbReference>
<evidence type="ECO:0000256" key="3">
    <source>
        <dbReference type="ARBA" id="ARBA00022617"/>
    </source>
</evidence>
<keyword evidence="4 8" id="KW-0479">Metal-binding</keyword>
<name>A0AAE0XF46_9PEZI</name>
<reference evidence="11" key="2">
    <citation type="submission" date="2023-06" db="EMBL/GenBank/DDBJ databases">
        <authorList>
            <consortium name="Lawrence Berkeley National Laboratory"/>
            <person name="Haridas S."/>
            <person name="Hensen N."/>
            <person name="Bonometti L."/>
            <person name="Westerberg I."/>
            <person name="Brannstrom I.O."/>
            <person name="Guillou S."/>
            <person name="Cros-Aarteil S."/>
            <person name="Calhoun S."/>
            <person name="Kuo A."/>
            <person name="Mondo S."/>
            <person name="Pangilinan J."/>
            <person name="Riley R."/>
            <person name="Labutti K."/>
            <person name="Andreopoulos B."/>
            <person name="Lipzen A."/>
            <person name="Chen C."/>
            <person name="Yanf M."/>
            <person name="Daum C."/>
            <person name="Ng V."/>
            <person name="Clum A."/>
            <person name="Steindorff A."/>
            <person name="Ohm R."/>
            <person name="Martin F."/>
            <person name="Silar P."/>
            <person name="Natvig D."/>
            <person name="Lalanne C."/>
            <person name="Gautier V."/>
            <person name="Ament-Velasquez S.L."/>
            <person name="Kruys A."/>
            <person name="Hutchinson M.I."/>
            <person name="Powell A.J."/>
            <person name="Barry K."/>
            <person name="Miller A.N."/>
            <person name="Grigoriev I.V."/>
            <person name="Debuchy R."/>
            <person name="Gladieux P."/>
            <person name="Thoren M.H."/>
            <person name="Johannesson H."/>
        </authorList>
    </citation>
    <scope>NUCLEOTIDE SEQUENCE</scope>
    <source>
        <strain evidence="11">CBS 314.62</strain>
    </source>
</reference>
<dbReference type="PANTHER" id="PTHR46206:SF1">
    <property type="entry name" value="P450, PUTATIVE (EUROFUNG)-RELATED"/>
    <property type="match status" value="1"/>
</dbReference>
<dbReference type="InterPro" id="IPR017972">
    <property type="entry name" value="Cyt_P450_CS"/>
</dbReference>
<feature type="binding site" description="axial binding residue" evidence="8">
    <location>
        <position position="509"/>
    </location>
    <ligand>
        <name>heme</name>
        <dbReference type="ChEBI" id="CHEBI:30413"/>
    </ligand>
    <ligandPart>
        <name>Fe</name>
        <dbReference type="ChEBI" id="CHEBI:18248"/>
    </ligandPart>
</feature>
<organism evidence="11 12">
    <name type="scientific">Podospora appendiculata</name>
    <dbReference type="NCBI Taxonomy" id="314037"/>
    <lineage>
        <taxon>Eukaryota</taxon>
        <taxon>Fungi</taxon>
        <taxon>Dikarya</taxon>
        <taxon>Ascomycota</taxon>
        <taxon>Pezizomycotina</taxon>
        <taxon>Sordariomycetes</taxon>
        <taxon>Sordariomycetidae</taxon>
        <taxon>Sordariales</taxon>
        <taxon>Podosporaceae</taxon>
        <taxon>Podospora</taxon>
    </lineage>
</organism>
<dbReference type="EMBL" id="JAULSO010000001">
    <property type="protein sequence ID" value="KAK3692297.1"/>
    <property type="molecule type" value="Genomic_DNA"/>
</dbReference>
<comment type="cofactor">
    <cofactor evidence="1 8">
        <name>heme</name>
        <dbReference type="ChEBI" id="CHEBI:30413"/>
    </cofactor>
</comment>
<dbReference type="SUPFAM" id="SSF48264">
    <property type="entry name" value="Cytochrome P450"/>
    <property type="match status" value="1"/>
</dbReference>
<dbReference type="InterPro" id="IPR001128">
    <property type="entry name" value="Cyt_P450"/>
</dbReference>
<dbReference type="Proteomes" id="UP001270362">
    <property type="component" value="Unassembled WGS sequence"/>
</dbReference>
<keyword evidence="5 9" id="KW-0560">Oxidoreductase</keyword>
<dbReference type="GO" id="GO:0016705">
    <property type="term" value="F:oxidoreductase activity, acting on paired donors, with incorporation or reduction of molecular oxygen"/>
    <property type="evidence" value="ECO:0007669"/>
    <property type="project" value="InterPro"/>
</dbReference>
<keyword evidence="3 8" id="KW-0349">Heme</keyword>
<evidence type="ECO:0000256" key="9">
    <source>
        <dbReference type="RuleBase" id="RU000461"/>
    </source>
</evidence>
<keyword evidence="10" id="KW-0472">Membrane</keyword>
<comment type="similarity">
    <text evidence="2 9">Belongs to the cytochrome P450 family.</text>
</comment>
<feature type="transmembrane region" description="Helical" evidence="10">
    <location>
        <begin position="20"/>
        <end position="38"/>
    </location>
</feature>
<dbReference type="Gene3D" id="1.10.630.10">
    <property type="entry name" value="Cytochrome P450"/>
    <property type="match status" value="1"/>
</dbReference>
<dbReference type="GO" id="GO:0020037">
    <property type="term" value="F:heme binding"/>
    <property type="evidence" value="ECO:0007669"/>
    <property type="project" value="InterPro"/>
</dbReference>
<evidence type="ECO:0000256" key="5">
    <source>
        <dbReference type="ARBA" id="ARBA00023002"/>
    </source>
</evidence>
<evidence type="ECO:0000256" key="7">
    <source>
        <dbReference type="ARBA" id="ARBA00023033"/>
    </source>
</evidence>
<keyword evidence="10" id="KW-1133">Transmembrane helix</keyword>
<evidence type="ECO:0000256" key="2">
    <source>
        <dbReference type="ARBA" id="ARBA00010617"/>
    </source>
</evidence>
<evidence type="ECO:0000313" key="12">
    <source>
        <dbReference type="Proteomes" id="UP001270362"/>
    </source>
</evidence>
<evidence type="ECO:0000256" key="10">
    <source>
        <dbReference type="SAM" id="Phobius"/>
    </source>
</evidence>
<keyword evidence="6 8" id="KW-0408">Iron</keyword>
<accession>A0AAE0XF46</accession>
<dbReference type="Pfam" id="PF00067">
    <property type="entry name" value="p450"/>
    <property type="match status" value="1"/>
</dbReference>
<comment type="caution">
    <text evidence="11">The sequence shown here is derived from an EMBL/GenBank/DDBJ whole genome shotgun (WGS) entry which is preliminary data.</text>
</comment>
<protein>
    <submittedName>
        <fullName evidence="11">Cytochrome P450</fullName>
    </submittedName>
</protein>
<evidence type="ECO:0000256" key="6">
    <source>
        <dbReference type="ARBA" id="ARBA00023004"/>
    </source>
</evidence>